<feature type="domain" description="Transmembrane protein family 132 fourth" evidence="1">
    <location>
        <begin position="303"/>
        <end position="398"/>
    </location>
</feature>
<dbReference type="Pfam" id="PF16070">
    <property type="entry name" value="Ig_TMEM132_4th"/>
    <property type="match status" value="1"/>
</dbReference>
<proteinExistence type="predicted"/>
<feature type="non-terminal residue" evidence="2">
    <location>
        <position position="1401"/>
    </location>
</feature>
<name>A0AAE0EWJ1_9CHLO</name>
<dbReference type="InterPro" id="IPR026307">
    <property type="entry name" value="TMEM132"/>
</dbReference>
<evidence type="ECO:0000259" key="1">
    <source>
        <dbReference type="Pfam" id="PF16070"/>
    </source>
</evidence>
<evidence type="ECO:0000313" key="3">
    <source>
        <dbReference type="Proteomes" id="UP001190700"/>
    </source>
</evidence>
<dbReference type="Proteomes" id="UP001190700">
    <property type="component" value="Unassembled WGS sequence"/>
</dbReference>
<dbReference type="EMBL" id="LGRX02032991">
    <property type="protein sequence ID" value="KAK3243276.1"/>
    <property type="molecule type" value="Genomic_DNA"/>
</dbReference>
<keyword evidence="3" id="KW-1185">Reference proteome</keyword>
<comment type="caution">
    <text evidence="2">The sequence shown here is derived from an EMBL/GenBank/DDBJ whole genome shotgun (WGS) entry which is preliminary data.</text>
</comment>
<gene>
    <name evidence="2" type="ORF">CYMTET_47056</name>
</gene>
<evidence type="ECO:0000313" key="2">
    <source>
        <dbReference type="EMBL" id="KAK3243276.1"/>
    </source>
</evidence>
<dbReference type="PANTHER" id="PTHR13388:SF29">
    <property type="entry name" value="TRANSMEMBRANE PROTEIN 132C ISOFORM X1"/>
    <property type="match status" value="1"/>
</dbReference>
<dbReference type="InterPro" id="IPR031437">
    <property type="entry name" value="Ig_TMEM132_4th"/>
</dbReference>
<dbReference type="PANTHER" id="PTHR13388">
    <property type="entry name" value="DETONATOR, ISOFORM E"/>
    <property type="match status" value="1"/>
</dbReference>
<reference evidence="2 3" key="1">
    <citation type="journal article" date="2015" name="Genome Biol. Evol.">
        <title>Comparative Genomics of a Bacterivorous Green Alga Reveals Evolutionary Causalities and Consequences of Phago-Mixotrophic Mode of Nutrition.</title>
        <authorList>
            <person name="Burns J.A."/>
            <person name="Paasch A."/>
            <person name="Narechania A."/>
            <person name="Kim E."/>
        </authorList>
    </citation>
    <scope>NUCLEOTIDE SEQUENCE [LARGE SCALE GENOMIC DNA]</scope>
    <source>
        <strain evidence="2 3">PLY_AMNH</strain>
    </source>
</reference>
<accession>A0AAE0EWJ1</accession>
<protein>
    <recommendedName>
        <fullName evidence="1">Transmembrane protein family 132 fourth domain-containing protein</fullName>
    </recommendedName>
</protein>
<organism evidence="2 3">
    <name type="scientific">Cymbomonas tetramitiformis</name>
    <dbReference type="NCBI Taxonomy" id="36881"/>
    <lineage>
        <taxon>Eukaryota</taxon>
        <taxon>Viridiplantae</taxon>
        <taxon>Chlorophyta</taxon>
        <taxon>Pyramimonadophyceae</taxon>
        <taxon>Pyramimonadales</taxon>
        <taxon>Pyramimonadaceae</taxon>
        <taxon>Cymbomonas</taxon>
    </lineage>
</organism>
<sequence>MDDSLSDGFTSNFEQAASALAMLRSNVIYHDNIRVSAHYHVLDASGRPQVSRAGLTIGMEIAANGLTVKQRCSKPSKTTGSSNCFYNKAAATLASAFSTVDNITATVTVKVHYSGKLTAQSASMEMTLMQRVSHSSLPTAGMVIDMPYSPRFPGDLLVSQVHARTSTTRVAYALSAFSATTDFDIAALEYVSVSGSSLYTSPTVNAGTPGQVTVVTSGLASGVTAADVTGSAIFLFSVTMRVEPMAGEGTFTDVLSLTVNEMVSTSTVTIPGTLKARGQVNDARGGGQTSGTLQVTLPRPVGIYAYASQAELFNTAALNAQVVSASIHVRRVFSEHGVADASVQDAECTSAAEGDVIALSGCTLSLTDQHTAGSRAVLVNVADGAFAVTVALLVWYPQSVSVTIADATLNAIAGSTPPGSTPPPPCVACLYQRSAVQLWVSWGGTGLVATVLTDVSHLIAFASSNSTTASVVRNTVVGHTPGSSQISISAGAADVVARTRIDVVVSDVPVTVTSLQANLFVSAVWSGVPTRVSTDDRMSFTATVSFKRTLRAEGQEGVVYVCALFSDGSVQDVTRAEGAHVVVDPIYNTSLEVDHRRLGGADFTGVVPVGASPLSSSTALSCTWTDVLNGGGEIGSGYGQAIVDLPLPTSASIILTSSKITRPSDPSTSDPINTPTSTAATVTVTFEDGTTKDFSLDSRAVLTVFSGDDLVRFTSANIAQVKPDTSSFGPVEIEVTFPIYAPGLTATASLSVVGMSHLKVSSAPYPAFPGSEVINETVLSNVLCSETFQRSQLAVTSYLTDGTSRVVTTYSTFSNTPSAGMSIDAGAVVSVSAAGVYQVRASYATVDTNAISMLADASPLGAVSVSFTTSWAKGPTFSAIRGNSKALSATMTFTDGTQFTDIVNGVQSSWISPTDIATFTSEMPKKISVTDSGIATIGANHYQDVQLTVTAKCTGGQFTLLPEDSERVYVNLMPDENDFDLGDLYGLQFSNAIQIGSTFDVPVRVQVGPAMLNLFDLLLEFDSTQLMATACQVGSSWAPYSFTCTLNNPPNQVLITGTEIATSLSGQVSIASVTFEALTSNVFSPIVGTVQGLHTSSFEASQALGNTYPIIAGQGIIVNDAVVGTRRRALLDEHPDHHDRVMMAYRRRSAERARTLSAHSLLQAGDILGDVNGDGFFDTFDVQETKKWVAAMDGYKSPAAMSAFQRQQLDPTLEFLSFPSDTLNCPPGWTHGTPCPSTKDAQYLSYVYAKFYRFLKLHSQAELHASMAAPAAPGAPLLLSCPIYASDNAPVKDSTVVKFELATSAVNQAMQVTLGSNEASTGDGLLVTAVRTSDGIYSISAMGPTSNGGNFEFDEDGIQVAVIIYTFDAFGETSDTRTFAFQGSALQPGSSYLRFANLSFP</sequence>